<feature type="domain" description="Major facilitator superfamily (MFS) profile" evidence="6">
    <location>
        <begin position="1"/>
        <end position="450"/>
    </location>
</feature>
<dbReference type="eggNOG" id="COG2814">
    <property type="taxonomic scope" value="Bacteria"/>
</dbReference>
<feature type="transmembrane region" description="Helical" evidence="5">
    <location>
        <begin position="386"/>
        <end position="408"/>
    </location>
</feature>
<dbReference type="InterPro" id="IPR011701">
    <property type="entry name" value="MFS"/>
</dbReference>
<dbReference type="InterPro" id="IPR053160">
    <property type="entry name" value="MFS_DHA3_Transporter"/>
</dbReference>
<evidence type="ECO:0000313" key="8">
    <source>
        <dbReference type="Proteomes" id="UP000005824"/>
    </source>
</evidence>
<keyword evidence="3 5" id="KW-1133">Transmembrane helix</keyword>
<feature type="transmembrane region" description="Helical" evidence="5">
    <location>
        <begin position="262"/>
        <end position="284"/>
    </location>
</feature>
<evidence type="ECO:0000256" key="5">
    <source>
        <dbReference type="SAM" id="Phobius"/>
    </source>
</evidence>
<dbReference type="InterPro" id="IPR005829">
    <property type="entry name" value="Sugar_transporter_CS"/>
</dbReference>
<feature type="transmembrane region" description="Helical" evidence="5">
    <location>
        <begin position="81"/>
        <end position="100"/>
    </location>
</feature>
<dbReference type="Proteomes" id="UP000005824">
    <property type="component" value="Unassembled WGS sequence"/>
</dbReference>
<evidence type="ECO:0000259" key="6">
    <source>
        <dbReference type="PROSITE" id="PS50850"/>
    </source>
</evidence>
<comment type="subcellular location">
    <subcellularLocation>
        <location evidence="1">Membrane</location>
        <topology evidence="1">Multi-pass membrane protein</topology>
    </subcellularLocation>
</comment>
<dbReference type="InterPro" id="IPR036259">
    <property type="entry name" value="MFS_trans_sf"/>
</dbReference>
<keyword evidence="2 5" id="KW-0812">Transmembrane</keyword>
<proteinExistence type="predicted"/>
<dbReference type="Gene3D" id="1.20.1250.20">
    <property type="entry name" value="MFS general substrate transporter like domains"/>
    <property type="match status" value="1"/>
</dbReference>
<name>B4CUZ9_9BACT</name>
<dbReference type="InParanoid" id="B4CUZ9"/>
<evidence type="ECO:0000256" key="4">
    <source>
        <dbReference type="ARBA" id="ARBA00023136"/>
    </source>
</evidence>
<dbReference type="PANTHER" id="PTHR23530">
    <property type="entry name" value="TRANSPORT PROTEIN-RELATED"/>
    <property type="match status" value="1"/>
</dbReference>
<evidence type="ECO:0000256" key="2">
    <source>
        <dbReference type="ARBA" id="ARBA00022692"/>
    </source>
</evidence>
<comment type="caution">
    <text evidence="7">The sequence shown here is derived from an EMBL/GenBank/DDBJ whole genome shotgun (WGS) entry which is preliminary data.</text>
</comment>
<dbReference type="PROSITE" id="PS00216">
    <property type="entry name" value="SUGAR_TRANSPORT_1"/>
    <property type="match status" value="1"/>
</dbReference>
<feature type="transmembrane region" description="Helical" evidence="5">
    <location>
        <begin position="296"/>
        <end position="316"/>
    </location>
</feature>
<dbReference type="STRING" id="497964.CfE428DRAFT_0512"/>
<feature type="transmembrane region" description="Helical" evidence="5">
    <location>
        <begin position="428"/>
        <end position="447"/>
    </location>
</feature>
<gene>
    <name evidence="7" type="ORF">CfE428DRAFT_0512</name>
</gene>
<evidence type="ECO:0000313" key="7">
    <source>
        <dbReference type="EMBL" id="EDY22387.1"/>
    </source>
</evidence>
<dbReference type="Pfam" id="PF07690">
    <property type="entry name" value="MFS_1"/>
    <property type="match status" value="1"/>
</dbReference>
<accession>B4CUZ9</accession>
<dbReference type="AlphaFoldDB" id="B4CUZ9"/>
<evidence type="ECO:0000256" key="3">
    <source>
        <dbReference type="ARBA" id="ARBA00022989"/>
    </source>
</evidence>
<sequence length="466" mass="50202">MTTSPDATSLARSDADRNWRRFVLFRVLFNARFYYPVLAILFLDLGLSAAEYTLLNFAWALAIVFTDVPAGVLADRIGRRPLVVAAGVCMVVEMILLSIAPQNGGLVLLLCCLANRILSGIAEGMASGADEALVFDSLAERGRSHEWPLVLDQVMRWQGVGMIIAMIVGGAVYDPSFLNHALGSMGFAIHLEKATTIRFPIYLNLASAILVLTCALGMREPSTRIRHAAPVNGEGENALAGCERTAWQIASRAAQWIWQTPTALFVITAAVLIDCVTRLFLTFSSSYFRLIHLPEALFGFIGALMGGLGLLVSPIARRMVTANTMLRNYVLLGIVVLAGLFGAACRWTYWGVIFLLPLGGAMTALGYIVSYYLNALADSSHRATVLSFKGVAINLGYGFISLLFALVLRAGRPGGGAPSPEAALAQGFAFLPIWLVFSGVLCVLAFAKHRRLLSVIPKAGEEEGNS</sequence>
<dbReference type="PROSITE" id="PS50850">
    <property type="entry name" value="MFS"/>
    <property type="match status" value="1"/>
</dbReference>
<dbReference type="PANTHER" id="PTHR23530:SF1">
    <property type="entry name" value="PERMEASE, MAJOR FACILITATOR SUPERFAMILY-RELATED"/>
    <property type="match status" value="1"/>
</dbReference>
<feature type="transmembrane region" description="Helical" evidence="5">
    <location>
        <begin position="355"/>
        <end position="374"/>
    </location>
</feature>
<dbReference type="SUPFAM" id="SSF103473">
    <property type="entry name" value="MFS general substrate transporter"/>
    <property type="match status" value="1"/>
</dbReference>
<dbReference type="GO" id="GO:0022857">
    <property type="term" value="F:transmembrane transporter activity"/>
    <property type="evidence" value="ECO:0007669"/>
    <property type="project" value="InterPro"/>
</dbReference>
<protein>
    <submittedName>
        <fullName evidence="7">Major facilitator superfamily MFS_1</fullName>
    </submittedName>
</protein>
<feature type="transmembrane region" description="Helical" evidence="5">
    <location>
        <begin position="22"/>
        <end position="42"/>
    </location>
</feature>
<keyword evidence="4 5" id="KW-0472">Membrane</keyword>
<feature type="transmembrane region" description="Helical" evidence="5">
    <location>
        <begin position="328"/>
        <end position="349"/>
    </location>
</feature>
<feature type="transmembrane region" description="Helical" evidence="5">
    <location>
        <begin position="54"/>
        <end position="74"/>
    </location>
</feature>
<dbReference type="RefSeq" id="WP_006977839.1">
    <property type="nucleotide sequence ID" value="NZ_ABVL01000001.1"/>
</dbReference>
<evidence type="ECO:0000256" key="1">
    <source>
        <dbReference type="ARBA" id="ARBA00004141"/>
    </source>
</evidence>
<organism evidence="7 8">
    <name type="scientific">Chthoniobacter flavus Ellin428</name>
    <dbReference type="NCBI Taxonomy" id="497964"/>
    <lineage>
        <taxon>Bacteria</taxon>
        <taxon>Pseudomonadati</taxon>
        <taxon>Verrucomicrobiota</taxon>
        <taxon>Spartobacteria</taxon>
        <taxon>Chthoniobacterales</taxon>
        <taxon>Chthoniobacteraceae</taxon>
        <taxon>Chthoniobacter</taxon>
    </lineage>
</organism>
<dbReference type="GO" id="GO:0016020">
    <property type="term" value="C:membrane"/>
    <property type="evidence" value="ECO:0007669"/>
    <property type="project" value="UniProtKB-SubCell"/>
</dbReference>
<reference evidence="7 8" key="1">
    <citation type="journal article" date="2011" name="J. Bacteriol.">
        <title>Genome sequence of Chthoniobacter flavus Ellin428, an aerobic heterotrophic soil bacterium.</title>
        <authorList>
            <person name="Kant R."/>
            <person name="van Passel M.W."/>
            <person name="Palva A."/>
            <person name="Lucas S."/>
            <person name="Lapidus A."/>
            <person name="Glavina Del Rio T."/>
            <person name="Dalin E."/>
            <person name="Tice H."/>
            <person name="Bruce D."/>
            <person name="Goodwin L."/>
            <person name="Pitluck S."/>
            <person name="Larimer F.W."/>
            <person name="Land M.L."/>
            <person name="Hauser L."/>
            <person name="Sangwan P."/>
            <person name="de Vos W.M."/>
            <person name="Janssen P.H."/>
            <person name="Smidt H."/>
        </authorList>
    </citation>
    <scope>NUCLEOTIDE SEQUENCE [LARGE SCALE GENOMIC DNA]</scope>
    <source>
        <strain evidence="7 8">Ellin428</strain>
    </source>
</reference>
<dbReference type="EMBL" id="ABVL01000001">
    <property type="protein sequence ID" value="EDY22387.1"/>
    <property type="molecule type" value="Genomic_DNA"/>
</dbReference>
<keyword evidence="8" id="KW-1185">Reference proteome</keyword>
<dbReference type="InterPro" id="IPR020846">
    <property type="entry name" value="MFS_dom"/>
</dbReference>
<feature type="transmembrane region" description="Helical" evidence="5">
    <location>
        <begin position="201"/>
        <end position="218"/>
    </location>
</feature>